<proteinExistence type="predicted"/>
<gene>
    <name evidence="1" type="ORF">B0H63DRAFT_122412</name>
</gene>
<protein>
    <submittedName>
        <fullName evidence="1">Uncharacterized protein</fullName>
    </submittedName>
</protein>
<reference evidence="1" key="1">
    <citation type="journal article" date="2023" name="Mol. Phylogenet. Evol.">
        <title>Genome-scale phylogeny and comparative genomics of the fungal order Sordariales.</title>
        <authorList>
            <person name="Hensen N."/>
            <person name="Bonometti L."/>
            <person name="Westerberg I."/>
            <person name="Brannstrom I.O."/>
            <person name="Guillou S."/>
            <person name="Cros-Aarteil S."/>
            <person name="Calhoun S."/>
            <person name="Haridas S."/>
            <person name="Kuo A."/>
            <person name="Mondo S."/>
            <person name="Pangilinan J."/>
            <person name="Riley R."/>
            <person name="LaButti K."/>
            <person name="Andreopoulos B."/>
            <person name="Lipzen A."/>
            <person name="Chen C."/>
            <person name="Yan M."/>
            <person name="Daum C."/>
            <person name="Ng V."/>
            <person name="Clum A."/>
            <person name="Steindorff A."/>
            <person name="Ohm R.A."/>
            <person name="Martin F."/>
            <person name="Silar P."/>
            <person name="Natvig D.O."/>
            <person name="Lalanne C."/>
            <person name="Gautier V."/>
            <person name="Ament-Velasquez S.L."/>
            <person name="Kruys A."/>
            <person name="Hutchinson M.I."/>
            <person name="Powell A.J."/>
            <person name="Barry K."/>
            <person name="Miller A.N."/>
            <person name="Grigoriev I.V."/>
            <person name="Debuchy R."/>
            <person name="Gladieux P."/>
            <person name="Hiltunen Thoren M."/>
            <person name="Johannesson H."/>
        </authorList>
    </citation>
    <scope>NUCLEOTIDE SEQUENCE</scope>
    <source>
        <strain evidence="1">CBS 232.78</strain>
    </source>
</reference>
<evidence type="ECO:0000313" key="1">
    <source>
        <dbReference type="EMBL" id="KAK3390743.1"/>
    </source>
</evidence>
<dbReference type="EMBL" id="JAULSW010000002">
    <property type="protein sequence ID" value="KAK3390743.1"/>
    <property type="molecule type" value="Genomic_DNA"/>
</dbReference>
<comment type="caution">
    <text evidence="1">The sequence shown here is derived from an EMBL/GenBank/DDBJ whole genome shotgun (WGS) entry which is preliminary data.</text>
</comment>
<sequence length="216" mass="24720">MIEARRCAKKRCLDIKPLLPHARHYKSSDMRDRVYAFISLLPKMVRIRTGLCLAMPSPNNIVHVLLDTAQKIVQQKRSLDLLRHVHRGRENLGNFLPTWVPDWTSRETEDMLWRYLASEAPEVVGSSHASTMLASEPEFRKHADDEAHFDLKVTGFKLYSLDEDDGPVPGFDGLQRWAITSNAWQEGPAYAVTLSMGLMDNEYGFCMVHPYLCSFV</sequence>
<keyword evidence="2" id="KW-1185">Reference proteome</keyword>
<evidence type="ECO:0000313" key="2">
    <source>
        <dbReference type="Proteomes" id="UP001285441"/>
    </source>
</evidence>
<organism evidence="1 2">
    <name type="scientific">Podospora didyma</name>
    <dbReference type="NCBI Taxonomy" id="330526"/>
    <lineage>
        <taxon>Eukaryota</taxon>
        <taxon>Fungi</taxon>
        <taxon>Dikarya</taxon>
        <taxon>Ascomycota</taxon>
        <taxon>Pezizomycotina</taxon>
        <taxon>Sordariomycetes</taxon>
        <taxon>Sordariomycetidae</taxon>
        <taxon>Sordariales</taxon>
        <taxon>Podosporaceae</taxon>
        <taxon>Podospora</taxon>
    </lineage>
</organism>
<dbReference type="Proteomes" id="UP001285441">
    <property type="component" value="Unassembled WGS sequence"/>
</dbReference>
<reference evidence="1" key="2">
    <citation type="submission" date="2023-06" db="EMBL/GenBank/DDBJ databases">
        <authorList>
            <consortium name="Lawrence Berkeley National Laboratory"/>
            <person name="Haridas S."/>
            <person name="Hensen N."/>
            <person name="Bonometti L."/>
            <person name="Westerberg I."/>
            <person name="Brannstrom I.O."/>
            <person name="Guillou S."/>
            <person name="Cros-Aarteil S."/>
            <person name="Calhoun S."/>
            <person name="Kuo A."/>
            <person name="Mondo S."/>
            <person name="Pangilinan J."/>
            <person name="Riley R."/>
            <person name="LaButti K."/>
            <person name="Andreopoulos B."/>
            <person name="Lipzen A."/>
            <person name="Chen C."/>
            <person name="Yanf M."/>
            <person name="Daum C."/>
            <person name="Ng V."/>
            <person name="Clum A."/>
            <person name="Steindorff A."/>
            <person name="Ohm R."/>
            <person name="Martin F."/>
            <person name="Silar P."/>
            <person name="Natvig D."/>
            <person name="Lalanne C."/>
            <person name="Gautier V."/>
            <person name="Ament-velasquez S.L."/>
            <person name="Kruys A."/>
            <person name="Hutchinson M.I."/>
            <person name="Powell A.J."/>
            <person name="Barry K."/>
            <person name="Miller A.N."/>
            <person name="Grigoriev I.V."/>
            <person name="Debuchy R."/>
            <person name="Gladieux P."/>
            <person name="Thoren M.H."/>
            <person name="Johannesson H."/>
        </authorList>
    </citation>
    <scope>NUCLEOTIDE SEQUENCE</scope>
    <source>
        <strain evidence="1">CBS 232.78</strain>
    </source>
</reference>
<accession>A0AAE0U4I7</accession>
<name>A0AAE0U4I7_9PEZI</name>
<dbReference type="AlphaFoldDB" id="A0AAE0U4I7"/>